<dbReference type="InterPro" id="IPR001296">
    <property type="entry name" value="Glyco_trans_1"/>
</dbReference>
<reference evidence="6 7" key="1">
    <citation type="submission" date="2018-07" db="EMBL/GenBank/DDBJ databases">
        <title>Genomic and Epidemiologic Investigation of an Indolent Hospital Outbreak.</title>
        <authorList>
            <person name="Johnson R.C."/>
            <person name="Deming C."/>
            <person name="Conlan S."/>
            <person name="Zellmer C.J."/>
            <person name="Michelin A.V."/>
            <person name="Lee-Lin S."/>
            <person name="Thomas P.J."/>
            <person name="Park M."/>
            <person name="Weingarten R.A."/>
            <person name="Less J."/>
            <person name="Dekker J.P."/>
            <person name="Frank K.M."/>
            <person name="Musser K.A."/>
            <person name="Mcquiston J.R."/>
            <person name="Henderson D.K."/>
            <person name="Lau A.F."/>
            <person name="Palmore T.N."/>
            <person name="Segre J.A."/>
        </authorList>
    </citation>
    <scope>NUCLEOTIDE SEQUENCE [LARGE SCALE GENOMIC DNA]</scope>
    <source>
        <strain evidence="6 7">SK-CDC1_0717</strain>
    </source>
</reference>
<keyword evidence="2" id="KW-0328">Glycosyltransferase</keyword>
<dbReference type="Gene3D" id="3.40.50.2000">
    <property type="entry name" value="Glycogen Phosphorylase B"/>
    <property type="match status" value="2"/>
</dbReference>
<dbReference type="EMBL" id="QQYZ01000012">
    <property type="protein sequence ID" value="RSY82538.1"/>
    <property type="molecule type" value="Genomic_DNA"/>
</dbReference>
<feature type="domain" description="Glycosyl transferase family 1" evidence="5">
    <location>
        <begin position="218"/>
        <end position="386"/>
    </location>
</feature>
<dbReference type="GO" id="GO:0016757">
    <property type="term" value="F:glycosyltransferase activity"/>
    <property type="evidence" value="ECO:0007669"/>
    <property type="project" value="UniProtKB-KW"/>
</dbReference>
<dbReference type="Pfam" id="PF00534">
    <property type="entry name" value="Glycos_transf_1"/>
    <property type="match status" value="1"/>
</dbReference>
<dbReference type="PANTHER" id="PTHR12526">
    <property type="entry name" value="GLYCOSYLTRANSFERASE"/>
    <property type="match status" value="1"/>
</dbReference>
<accession>A0A430G246</accession>
<keyword evidence="3 6" id="KW-0808">Transferase</keyword>
<gene>
    <name evidence="6" type="ORF">DAH66_13515</name>
</gene>
<evidence type="ECO:0000256" key="2">
    <source>
        <dbReference type="ARBA" id="ARBA00022676"/>
    </source>
</evidence>
<evidence type="ECO:0000259" key="5">
    <source>
        <dbReference type="Pfam" id="PF00534"/>
    </source>
</evidence>
<name>A0A430G246_9SPHN</name>
<evidence type="ECO:0000256" key="1">
    <source>
        <dbReference type="ARBA" id="ARBA00009481"/>
    </source>
</evidence>
<dbReference type="SUPFAM" id="SSF53756">
    <property type="entry name" value="UDP-Glycosyltransferase/glycogen phosphorylase"/>
    <property type="match status" value="1"/>
</dbReference>
<evidence type="ECO:0000313" key="6">
    <source>
        <dbReference type="EMBL" id="RSY82538.1"/>
    </source>
</evidence>
<protein>
    <submittedName>
        <fullName evidence="6">Glycosyltransferase family 1 protein</fullName>
    </submittedName>
</protein>
<dbReference type="PANTHER" id="PTHR12526:SF640">
    <property type="entry name" value="COLANIC ACID BIOSYNTHESIS GLYCOSYLTRANSFERASE WCAL-RELATED"/>
    <property type="match status" value="1"/>
</dbReference>
<comment type="caution">
    <text evidence="6">The sequence shown here is derived from an EMBL/GenBank/DDBJ whole genome shotgun (WGS) entry which is preliminary data.</text>
</comment>
<evidence type="ECO:0000256" key="3">
    <source>
        <dbReference type="ARBA" id="ARBA00022679"/>
    </source>
</evidence>
<sequence length="411" mass="44915">MQLERRTTGVSESIASLGTRGHGSMHPVRPRRTRICFPFAGGLIGGSHVSALKLVQSLDSTEFEPLVLLHSLEGPLLEFIQSAGVRFELAPAVHVWRPGDPLALRQVARALPDALRMRAFLKRRGISLVHTNEGPMHATWTLPARLAGAGHIWHHRGNPRARALRLQAPLLASRVLCVSKFAAPKAGLWSAHRKSTAVYSPFDTSIAQIDRQAARTALDARLGIGPETVVLAFLGQFATRKRPLVFVETIAALRRMRPDLPLIALMLGEEFEPGIEAQIRARIEALGVGDLIRMMGFVRPVEPWLAACDMLVVPAVEEPFGRTLIEAMLVGTPVVAAASGGNIEAIRNRGTGILARVDDPDDLAAHILDLIDHPQLAETIAHRARQEALTKFSVEHHVKKVTAIYREVLAE</sequence>
<dbReference type="CDD" id="cd03801">
    <property type="entry name" value="GT4_PimA-like"/>
    <property type="match status" value="1"/>
</dbReference>
<comment type="similarity">
    <text evidence="1">Belongs to the glycosyltransferase group 1 family. Glycosyltransferase 4 subfamily.</text>
</comment>
<evidence type="ECO:0000256" key="4">
    <source>
        <dbReference type="SAM" id="MobiDB-lite"/>
    </source>
</evidence>
<feature type="region of interest" description="Disordered" evidence="4">
    <location>
        <begin position="1"/>
        <end position="27"/>
    </location>
</feature>
<evidence type="ECO:0000313" key="7">
    <source>
        <dbReference type="Proteomes" id="UP000287746"/>
    </source>
</evidence>
<dbReference type="AlphaFoldDB" id="A0A430G246"/>
<proteinExistence type="inferred from homology"/>
<dbReference type="Proteomes" id="UP000287746">
    <property type="component" value="Unassembled WGS sequence"/>
</dbReference>
<organism evidence="6 7">
    <name type="scientific">Sphingomonas koreensis</name>
    <dbReference type="NCBI Taxonomy" id="93064"/>
    <lineage>
        <taxon>Bacteria</taxon>
        <taxon>Pseudomonadati</taxon>
        <taxon>Pseudomonadota</taxon>
        <taxon>Alphaproteobacteria</taxon>
        <taxon>Sphingomonadales</taxon>
        <taxon>Sphingomonadaceae</taxon>
        <taxon>Sphingomonas</taxon>
    </lineage>
</organism>